<evidence type="ECO:0000256" key="1">
    <source>
        <dbReference type="SAM" id="MobiDB-lite"/>
    </source>
</evidence>
<gene>
    <name evidence="2" type="ORF">MAQA_02537</name>
</gene>
<name>W7BA43_9LIST</name>
<reference evidence="2 3" key="1">
    <citation type="journal article" date="2014" name="Int. J. Syst. Evol. Microbiol.">
        <title>Listeria floridensis sp. nov., Listeria aquatica sp. nov., Listeria cornellensis sp. nov., Listeria riparia sp. nov. and Listeria grandensis sp. nov., from agricultural and natural environments.</title>
        <authorList>
            <person name="den Bakker H.C."/>
            <person name="Warchocki S."/>
            <person name="Wright E.M."/>
            <person name="Allred A.F."/>
            <person name="Ahlstrom C."/>
            <person name="Manuel C.S."/>
            <person name="Stasiewicz M.J."/>
            <person name="Burrell A."/>
            <person name="Roof S."/>
            <person name="Strawn L."/>
            <person name="Fortes E.D."/>
            <person name="Nightingale K.K."/>
            <person name="Kephart D."/>
            <person name="Wiedmann M."/>
        </authorList>
    </citation>
    <scope>NUCLEOTIDE SEQUENCE [LARGE SCALE GENOMIC DNA]</scope>
    <source>
        <strain evidence="2 3">FSL S10-1188</strain>
    </source>
</reference>
<keyword evidence="3" id="KW-1185">Reference proteome</keyword>
<protein>
    <submittedName>
        <fullName evidence="2">Uncharacterized protein</fullName>
    </submittedName>
</protein>
<feature type="compositionally biased region" description="Basic residues" evidence="1">
    <location>
        <begin position="38"/>
        <end position="49"/>
    </location>
</feature>
<sequence>MWTGVGRIFGVGSKLRMGMKVYRKKSIKPIYSTAKKNYKRLVKKPKKQLSRSPGKRSEKILKKIKKNEND</sequence>
<feature type="compositionally biased region" description="Basic and acidic residues" evidence="1">
    <location>
        <begin position="55"/>
        <end position="70"/>
    </location>
</feature>
<dbReference type="AlphaFoldDB" id="W7BA43"/>
<proteinExistence type="predicted"/>
<evidence type="ECO:0000313" key="3">
    <source>
        <dbReference type="Proteomes" id="UP000019246"/>
    </source>
</evidence>
<dbReference type="RefSeq" id="WP_036070829.1">
    <property type="nucleotide sequence ID" value="NZ_AOCG01000002.1"/>
</dbReference>
<organism evidence="2 3">
    <name type="scientific">Listeria aquatica FSL S10-1188</name>
    <dbReference type="NCBI Taxonomy" id="1265818"/>
    <lineage>
        <taxon>Bacteria</taxon>
        <taxon>Bacillati</taxon>
        <taxon>Bacillota</taxon>
        <taxon>Bacilli</taxon>
        <taxon>Bacillales</taxon>
        <taxon>Listeriaceae</taxon>
        <taxon>Listeria</taxon>
    </lineage>
</organism>
<dbReference type="OrthoDB" id="1432909at2"/>
<comment type="caution">
    <text evidence="2">The sequence shown here is derived from an EMBL/GenBank/DDBJ whole genome shotgun (WGS) entry which is preliminary data.</text>
</comment>
<dbReference type="Proteomes" id="UP000019246">
    <property type="component" value="Unassembled WGS sequence"/>
</dbReference>
<feature type="region of interest" description="Disordered" evidence="1">
    <location>
        <begin position="38"/>
        <end position="70"/>
    </location>
</feature>
<accession>W7BA43</accession>
<dbReference type="EMBL" id="AOCG01000002">
    <property type="protein sequence ID" value="EUJ21565.1"/>
    <property type="molecule type" value="Genomic_DNA"/>
</dbReference>
<evidence type="ECO:0000313" key="2">
    <source>
        <dbReference type="EMBL" id="EUJ21565.1"/>
    </source>
</evidence>
<dbReference type="PATRIC" id="fig|1265818.5.peg.515"/>